<name>A0A0E9TL28_ANGAN</name>
<protein>
    <submittedName>
        <fullName evidence="2">Uncharacterized protein</fullName>
    </submittedName>
</protein>
<organism evidence="2">
    <name type="scientific">Anguilla anguilla</name>
    <name type="common">European freshwater eel</name>
    <name type="synonym">Muraena anguilla</name>
    <dbReference type="NCBI Taxonomy" id="7936"/>
    <lineage>
        <taxon>Eukaryota</taxon>
        <taxon>Metazoa</taxon>
        <taxon>Chordata</taxon>
        <taxon>Craniata</taxon>
        <taxon>Vertebrata</taxon>
        <taxon>Euteleostomi</taxon>
        <taxon>Actinopterygii</taxon>
        <taxon>Neopterygii</taxon>
        <taxon>Teleostei</taxon>
        <taxon>Anguilliformes</taxon>
        <taxon>Anguillidae</taxon>
        <taxon>Anguilla</taxon>
    </lineage>
</organism>
<feature type="compositionally biased region" description="Polar residues" evidence="1">
    <location>
        <begin position="12"/>
        <end position="26"/>
    </location>
</feature>
<reference evidence="2" key="1">
    <citation type="submission" date="2014-11" db="EMBL/GenBank/DDBJ databases">
        <authorList>
            <person name="Amaro Gonzalez C."/>
        </authorList>
    </citation>
    <scope>NUCLEOTIDE SEQUENCE</scope>
</reference>
<dbReference type="EMBL" id="GBXM01055139">
    <property type="protein sequence ID" value="JAH53438.1"/>
    <property type="molecule type" value="Transcribed_RNA"/>
</dbReference>
<proteinExistence type="predicted"/>
<accession>A0A0E9TL28</accession>
<feature type="region of interest" description="Disordered" evidence="1">
    <location>
        <begin position="1"/>
        <end position="26"/>
    </location>
</feature>
<evidence type="ECO:0000256" key="1">
    <source>
        <dbReference type="SAM" id="MobiDB-lite"/>
    </source>
</evidence>
<sequence>MKAQDNKARYCNQLNNTSDNPSLFTF</sequence>
<evidence type="ECO:0000313" key="2">
    <source>
        <dbReference type="EMBL" id="JAH53438.1"/>
    </source>
</evidence>
<dbReference type="AlphaFoldDB" id="A0A0E9TL28"/>
<reference evidence="2" key="2">
    <citation type="journal article" date="2015" name="Fish Shellfish Immunol.">
        <title>Early steps in the European eel (Anguilla anguilla)-Vibrio vulnificus interaction in the gills: Role of the RtxA13 toxin.</title>
        <authorList>
            <person name="Callol A."/>
            <person name="Pajuelo D."/>
            <person name="Ebbesson L."/>
            <person name="Teles M."/>
            <person name="MacKenzie S."/>
            <person name="Amaro C."/>
        </authorList>
    </citation>
    <scope>NUCLEOTIDE SEQUENCE</scope>
</reference>